<evidence type="ECO:0000313" key="2">
    <source>
        <dbReference type="EMBL" id="VAW26817.1"/>
    </source>
</evidence>
<gene>
    <name evidence="2" type="ORF">MNBD_BACTEROID04-1784</name>
</gene>
<protein>
    <recommendedName>
        <fullName evidence="1">Biotin protein ligase C-terminal domain-containing protein</fullName>
    </recommendedName>
</protein>
<name>A0A3B0UNS7_9ZZZZ</name>
<accession>A0A3B0UNS7</accession>
<sequence>GKVFLGKIIDISESGRLVLELENKKTCKFNLKEIKFASS</sequence>
<dbReference type="Pfam" id="PF02237">
    <property type="entry name" value="BPL_C"/>
    <property type="match status" value="1"/>
</dbReference>
<reference evidence="2" key="1">
    <citation type="submission" date="2018-06" db="EMBL/GenBank/DDBJ databases">
        <authorList>
            <person name="Zhirakovskaya E."/>
        </authorList>
    </citation>
    <scope>NUCLEOTIDE SEQUENCE</scope>
</reference>
<feature type="non-terminal residue" evidence="2">
    <location>
        <position position="1"/>
    </location>
</feature>
<feature type="domain" description="Biotin protein ligase C-terminal" evidence="1">
    <location>
        <begin position="2"/>
        <end position="25"/>
    </location>
</feature>
<organism evidence="2">
    <name type="scientific">hydrothermal vent metagenome</name>
    <dbReference type="NCBI Taxonomy" id="652676"/>
    <lineage>
        <taxon>unclassified sequences</taxon>
        <taxon>metagenomes</taxon>
        <taxon>ecological metagenomes</taxon>
    </lineage>
</organism>
<evidence type="ECO:0000259" key="1">
    <source>
        <dbReference type="Pfam" id="PF02237"/>
    </source>
</evidence>
<dbReference type="InterPro" id="IPR003142">
    <property type="entry name" value="BPL_C"/>
</dbReference>
<dbReference type="EMBL" id="UOER01000637">
    <property type="protein sequence ID" value="VAW26817.1"/>
    <property type="molecule type" value="Genomic_DNA"/>
</dbReference>
<dbReference type="AlphaFoldDB" id="A0A3B0UNS7"/>
<proteinExistence type="predicted"/>